<comment type="caution">
    <text evidence="1">The sequence shown here is derived from an EMBL/GenBank/DDBJ whole genome shotgun (WGS) entry which is preliminary data.</text>
</comment>
<organism evidence="1 2">
    <name type="scientific">Bauhinia variegata</name>
    <name type="common">Purple orchid tree</name>
    <name type="synonym">Phanera variegata</name>
    <dbReference type="NCBI Taxonomy" id="167791"/>
    <lineage>
        <taxon>Eukaryota</taxon>
        <taxon>Viridiplantae</taxon>
        <taxon>Streptophyta</taxon>
        <taxon>Embryophyta</taxon>
        <taxon>Tracheophyta</taxon>
        <taxon>Spermatophyta</taxon>
        <taxon>Magnoliopsida</taxon>
        <taxon>eudicotyledons</taxon>
        <taxon>Gunneridae</taxon>
        <taxon>Pentapetalae</taxon>
        <taxon>rosids</taxon>
        <taxon>fabids</taxon>
        <taxon>Fabales</taxon>
        <taxon>Fabaceae</taxon>
        <taxon>Cercidoideae</taxon>
        <taxon>Cercideae</taxon>
        <taxon>Bauhiniinae</taxon>
        <taxon>Bauhinia</taxon>
    </lineage>
</organism>
<gene>
    <name evidence="1" type="ORF">L6164_007200</name>
</gene>
<evidence type="ECO:0000313" key="1">
    <source>
        <dbReference type="EMBL" id="KAI4353001.1"/>
    </source>
</evidence>
<protein>
    <submittedName>
        <fullName evidence="1">Uncharacterized protein</fullName>
    </submittedName>
</protein>
<name>A0ACB9PWT1_BAUVA</name>
<evidence type="ECO:0000313" key="2">
    <source>
        <dbReference type="Proteomes" id="UP000828941"/>
    </source>
</evidence>
<sequence>MRPHTLLNSQSFGVSSQLIDARYHSESGWQTLLEIVVEHYGLEVDQSAITIFICLVPVIIDACVKLWLFKFLPRLSPGVANIFREMKRH</sequence>
<dbReference type="Proteomes" id="UP000828941">
    <property type="component" value="Chromosome 3"/>
</dbReference>
<dbReference type="EMBL" id="CM039428">
    <property type="protein sequence ID" value="KAI4353001.1"/>
    <property type="molecule type" value="Genomic_DNA"/>
</dbReference>
<proteinExistence type="predicted"/>
<accession>A0ACB9PWT1</accession>
<keyword evidence="2" id="KW-1185">Reference proteome</keyword>
<reference evidence="1 2" key="1">
    <citation type="journal article" date="2022" name="DNA Res.">
        <title>Chromosomal-level genome assembly of the orchid tree Bauhinia variegata (Leguminosae; Cercidoideae) supports the allotetraploid origin hypothesis of Bauhinia.</title>
        <authorList>
            <person name="Zhong Y."/>
            <person name="Chen Y."/>
            <person name="Zheng D."/>
            <person name="Pang J."/>
            <person name="Liu Y."/>
            <person name="Luo S."/>
            <person name="Meng S."/>
            <person name="Qian L."/>
            <person name="Wei D."/>
            <person name="Dai S."/>
            <person name="Zhou R."/>
        </authorList>
    </citation>
    <scope>NUCLEOTIDE SEQUENCE [LARGE SCALE GENOMIC DNA]</scope>
    <source>
        <strain evidence="1">BV-YZ2020</strain>
    </source>
</reference>